<reference evidence="3 4" key="1">
    <citation type="submission" date="2019-02" db="EMBL/GenBank/DDBJ databases">
        <authorList>
            <person name="Li Y."/>
        </authorList>
    </citation>
    <scope>NUCLEOTIDE SEQUENCE [LARGE SCALE GENOMIC DNA]</scope>
    <source>
        <strain evidence="3 4">3-7</strain>
    </source>
</reference>
<dbReference type="EMBL" id="SGIS01000095">
    <property type="protein sequence ID" value="RZF59072.1"/>
    <property type="molecule type" value="Genomic_DNA"/>
</dbReference>
<gene>
    <name evidence="3" type="ORF">EWE75_23750</name>
</gene>
<feature type="region of interest" description="Disordered" evidence="1">
    <location>
        <begin position="21"/>
        <end position="84"/>
    </location>
</feature>
<evidence type="ECO:0000256" key="1">
    <source>
        <dbReference type="SAM" id="MobiDB-lite"/>
    </source>
</evidence>
<evidence type="ECO:0000313" key="4">
    <source>
        <dbReference type="Proteomes" id="UP000292085"/>
    </source>
</evidence>
<protein>
    <submittedName>
        <fullName evidence="3">Uncharacterized protein</fullName>
    </submittedName>
</protein>
<organism evidence="3 4">
    <name type="scientific">Sphingomonas populi</name>
    <dbReference type="NCBI Taxonomy" id="2484750"/>
    <lineage>
        <taxon>Bacteria</taxon>
        <taxon>Pseudomonadati</taxon>
        <taxon>Pseudomonadota</taxon>
        <taxon>Alphaproteobacteria</taxon>
        <taxon>Sphingomonadales</taxon>
        <taxon>Sphingomonadaceae</taxon>
        <taxon>Sphingomonas</taxon>
    </lineage>
</organism>
<keyword evidence="2" id="KW-0732">Signal</keyword>
<feature type="signal peptide" evidence="2">
    <location>
        <begin position="1"/>
        <end position="24"/>
    </location>
</feature>
<name>A0A4Q6XNY0_9SPHN</name>
<accession>A0A4Q6XNY0</accession>
<sequence>MKITHIIAAGFMAAGIGMSGAASAQMNNGSLPPRGAQRMDHRGGDIRDDRGRHDDRRDMRDRRDDRRSYGRDDRRGWGHGRQRCRTEWRHHHRVRICR</sequence>
<dbReference type="Proteomes" id="UP000292085">
    <property type="component" value="Unassembled WGS sequence"/>
</dbReference>
<comment type="caution">
    <text evidence="3">The sequence shown here is derived from an EMBL/GenBank/DDBJ whole genome shotgun (WGS) entry which is preliminary data.</text>
</comment>
<dbReference type="AlphaFoldDB" id="A0A4Q6XNY0"/>
<evidence type="ECO:0000256" key="2">
    <source>
        <dbReference type="SAM" id="SignalP"/>
    </source>
</evidence>
<proteinExistence type="predicted"/>
<feature type="compositionally biased region" description="Basic and acidic residues" evidence="1">
    <location>
        <begin position="37"/>
        <end position="76"/>
    </location>
</feature>
<evidence type="ECO:0000313" key="3">
    <source>
        <dbReference type="EMBL" id="RZF59072.1"/>
    </source>
</evidence>
<feature type="chain" id="PRO_5020790516" evidence="2">
    <location>
        <begin position="25"/>
        <end position="98"/>
    </location>
</feature>
<keyword evidence="4" id="KW-1185">Reference proteome</keyword>